<dbReference type="InterPro" id="IPR036034">
    <property type="entry name" value="PDZ_sf"/>
</dbReference>
<feature type="transmembrane region" description="Helical" evidence="1">
    <location>
        <begin position="57"/>
        <end position="76"/>
    </location>
</feature>
<feature type="domain" description="PDZ" evidence="2">
    <location>
        <begin position="273"/>
        <end position="338"/>
    </location>
</feature>
<evidence type="ECO:0000259" key="2">
    <source>
        <dbReference type="SMART" id="SM00228"/>
    </source>
</evidence>
<dbReference type="AlphaFoldDB" id="A0A9D1UWZ9"/>
<reference evidence="3" key="2">
    <citation type="submission" date="2021-04" db="EMBL/GenBank/DDBJ databases">
        <authorList>
            <person name="Gilroy R."/>
        </authorList>
    </citation>
    <scope>NUCLEOTIDE SEQUENCE</scope>
    <source>
        <strain evidence="3">6627</strain>
    </source>
</reference>
<keyword evidence="1" id="KW-0812">Transmembrane</keyword>
<evidence type="ECO:0000313" key="4">
    <source>
        <dbReference type="Proteomes" id="UP000823963"/>
    </source>
</evidence>
<evidence type="ECO:0000256" key="1">
    <source>
        <dbReference type="SAM" id="Phobius"/>
    </source>
</evidence>
<dbReference type="SUPFAM" id="SSF50156">
    <property type="entry name" value="PDZ domain-like"/>
    <property type="match status" value="1"/>
</dbReference>
<feature type="transmembrane region" description="Helical" evidence="1">
    <location>
        <begin position="6"/>
        <end position="29"/>
    </location>
</feature>
<dbReference type="SMART" id="SM00228">
    <property type="entry name" value="PDZ"/>
    <property type="match status" value="1"/>
</dbReference>
<dbReference type="InterPro" id="IPR041489">
    <property type="entry name" value="PDZ_6"/>
</dbReference>
<name>A0A9D1UWZ9_9LACO</name>
<dbReference type="Gene3D" id="2.30.42.10">
    <property type="match status" value="1"/>
</dbReference>
<dbReference type="Proteomes" id="UP000823963">
    <property type="component" value="Unassembled WGS sequence"/>
</dbReference>
<sequence>MEILKIVGSFFIQPLFLVGIAFTFLLYHLRLRNERKNFRIAINKDCFEIRHFIKKGLSWGVIISIFSIIIGIYLPVKDIFLYEILTIGALICLPIIDLSSVPLYCLGVVSWLKQPQILPVILLLLGLNYFLKARLVGKKDQIWFSPQEKEGKRGRRIAEYCFREFAIFPMVILIPGNITKYCGFLPLLHFGQFHFSFFILPFLAASSGRILKETPHAALEHYRKQYQILAILAFMSFGCSLFVSKIAVGVLLGLAAISCGMLIYRKLLDEQSNQWYVETSSGLRVVAIRPDTPAAKMNLEPGDIILNCNGRAISNENQFYAALQLNSAYCHLKVKTFDDDLKITEGAIYNDSPYELGIVLFQSKH</sequence>
<dbReference type="InterPro" id="IPR001478">
    <property type="entry name" value="PDZ"/>
</dbReference>
<gene>
    <name evidence="3" type="ORF">H9861_03970</name>
</gene>
<accession>A0A9D1UWZ9</accession>
<protein>
    <submittedName>
        <fullName evidence="3">PDZ domain-containing protein</fullName>
    </submittedName>
</protein>
<evidence type="ECO:0000313" key="3">
    <source>
        <dbReference type="EMBL" id="HIX01892.1"/>
    </source>
</evidence>
<dbReference type="EMBL" id="DXFP01000033">
    <property type="protein sequence ID" value="HIX01892.1"/>
    <property type="molecule type" value="Genomic_DNA"/>
</dbReference>
<feature type="transmembrane region" description="Helical" evidence="1">
    <location>
        <begin position="157"/>
        <end position="178"/>
    </location>
</feature>
<organism evidence="3 4">
    <name type="scientific">Candidatus Ligilactobacillus excrementigallinarum</name>
    <dbReference type="NCBI Taxonomy" id="2838641"/>
    <lineage>
        <taxon>Bacteria</taxon>
        <taxon>Bacillati</taxon>
        <taxon>Bacillota</taxon>
        <taxon>Bacilli</taxon>
        <taxon>Lactobacillales</taxon>
        <taxon>Lactobacillaceae</taxon>
        <taxon>Ligilactobacillus</taxon>
    </lineage>
</organism>
<comment type="caution">
    <text evidence="3">The sequence shown here is derived from an EMBL/GenBank/DDBJ whole genome shotgun (WGS) entry which is preliminary data.</text>
</comment>
<keyword evidence="1" id="KW-0472">Membrane</keyword>
<keyword evidence="1" id="KW-1133">Transmembrane helix</keyword>
<feature type="transmembrane region" description="Helical" evidence="1">
    <location>
        <begin position="226"/>
        <end position="243"/>
    </location>
</feature>
<reference evidence="3" key="1">
    <citation type="journal article" date="2021" name="PeerJ">
        <title>Extensive microbial diversity within the chicken gut microbiome revealed by metagenomics and culture.</title>
        <authorList>
            <person name="Gilroy R."/>
            <person name="Ravi A."/>
            <person name="Getino M."/>
            <person name="Pursley I."/>
            <person name="Horton D.L."/>
            <person name="Alikhan N.F."/>
            <person name="Baker D."/>
            <person name="Gharbi K."/>
            <person name="Hall N."/>
            <person name="Watson M."/>
            <person name="Adriaenssens E.M."/>
            <person name="Foster-Nyarko E."/>
            <person name="Jarju S."/>
            <person name="Secka A."/>
            <person name="Antonio M."/>
            <person name="Oren A."/>
            <person name="Chaudhuri R.R."/>
            <person name="La Ragione R."/>
            <person name="Hildebrand F."/>
            <person name="Pallen M.J."/>
        </authorList>
    </citation>
    <scope>NUCLEOTIDE SEQUENCE</scope>
    <source>
        <strain evidence="3">6627</strain>
    </source>
</reference>
<dbReference type="Pfam" id="PF17820">
    <property type="entry name" value="PDZ_6"/>
    <property type="match status" value="1"/>
</dbReference>
<proteinExistence type="predicted"/>
<feature type="transmembrane region" description="Helical" evidence="1">
    <location>
        <begin position="184"/>
        <end position="205"/>
    </location>
</feature>